<dbReference type="Proteomes" id="UP001600941">
    <property type="component" value="Unassembled WGS sequence"/>
</dbReference>
<sequence>MFRFPFEDGFLSKYRDKFLDNVDVANSLLQAFALVKKCIQEGIALDENKFDNTL</sequence>
<gene>
    <name evidence="1" type="ORF">K340107D12_10830</name>
</gene>
<protein>
    <submittedName>
        <fullName evidence="1">Uncharacterized protein</fullName>
    </submittedName>
</protein>
<name>A0ABQ0BNZ1_9FIRM</name>
<dbReference type="EMBL" id="BAABZQ010000001">
    <property type="protein sequence ID" value="GAA6498267.1"/>
    <property type="molecule type" value="Genomic_DNA"/>
</dbReference>
<comment type="caution">
    <text evidence="1">The sequence shown here is derived from an EMBL/GenBank/DDBJ whole genome shotgun (WGS) entry which is preliminary data.</text>
</comment>
<proteinExistence type="predicted"/>
<evidence type="ECO:0000313" key="1">
    <source>
        <dbReference type="EMBL" id="GAA6498267.1"/>
    </source>
</evidence>
<keyword evidence="2" id="KW-1185">Reference proteome</keyword>
<reference evidence="1 2" key="1">
    <citation type="submission" date="2024-04" db="EMBL/GenBank/DDBJ databases">
        <title>Defined microbial consortia suppress multidrug-resistant proinflammatory Enterobacteriaceae via ecological control.</title>
        <authorList>
            <person name="Furuichi M."/>
            <person name="Kawaguchi T."/>
            <person name="Pust M."/>
            <person name="Yasuma K."/>
            <person name="Plichta D."/>
            <person name="Hasegawa N."/>
            <person name="Ohya T."/>
            <person name="Bhattarai S."/>
            <person name="Sasajima S."/>
            <person name="Aoto Y."/>
            <person name="Tuganbaev T."/>
            <person name="Yaginuma M."/>
            <person name="Ueda M."/>
            <person name="Okahashi N."/>
            <person name="Amafuji K."/>
            <person name="Kiridooshi Y."/>
            <person name="Sugita K."/>
            <person name="Strazar M."/>
            <person name="Skelly A."/>
            <person name="Suda W."/>
            <person name="Hattori M."/>
            <person name="Nakamoto N."/>
            <person name="Caballero S."/>
            <person name="Norman J."/>
            <person name="Olle B."/>
            <person name="Tanoue T."/>
            <person name="Arita M."/>
            <person name="Bucci V."/>
            <person name="Atarashi K."/>
            <person name="Xavier R."/>
            <person name="Honda K."/>
        </authorList>
    </citation>
    <scope>NUCLEOTIDE SEQUENCE [LARGE SCALE GENOMIC DNA]</scope>
    <source>
        <strain evidence="2">k34-0107-D12</strain>
    </source>
</reference>
<accession>A0ABQ0BNZ1</accession>
<evidence type="ECO:0000313" key="2">
    <source>
        <dbReference type="Proteomes" id="UP001600941"/>
    </source>
</evidence>
<organism evidence="1 2">
    <name type="scientific">Blautia parvula</name>
    <dbReference type="NCBI Taxonomy" id="2877527"/>
    <lineage>
        <taxon>Bacteria</taxon>
        <taxon>Bacillati</taxon>
        <taxon>Bacillota</taxon>
        <taxon>Clostridia</taxon>
        <taxon>Lachnospirales</taxon>
        <taxon>Lachnospiraceae</taxon>
        <taxon>Blautia</taxon>
    </lineage>
</organism>